<sequence>MLILPTALDIVSPSWQNTCAWVVTTFVSTVCFEDAQAMSQGLPRGFPYQGTLSATRIEHEVWPEPSIGARILLHHLIIFRLADGMRHSSNAIIRARPKGNTRPSVLELRLRTQIPCLSSLLPRRPPLSTYCLVRSLIYSQLLNMLQVWSISFPDVSRQRQTLSTITTPSHLYVNIKPITSMSI</sequence>
<evidence type="ECO:0000313" key="1">
    <source>
        <dbReference type="EMBL" id="TFK55759.1"/>
    </source>
</evidence>
<keyword evidence="2" id="KW-1185">Reference proteome</keyword>
<dbReference type="EMBL" id="ML213504">
    <property type="protein sequence ID" value="TFK55759.1"/>
    <property type="molecule type" value="Genomic_DNA"/>
</dbReference>
<proteinExistence type="predicted"/>
<evidence type="ECO:0000313" key="2">
    <source>
        <dbReference type="Proteomes" id="UP000305948"/>
    </source>
</evidence>
<protein>
    <submittedName>
        <fullName evidence="1">Uncharacterized protein</fullName>
    </submittedName>
</protein>
<reference evidence="1 2" key="1">
    <citation type="journal article" date="2019" name="Nat. Ecol. Evol.">
        <title>Megaphylogeny resolves global patterns of mushroom evolution.</title>
        <authorList>
            <person name="Varga T."/>
            <person name="Krizsan K."/>
            <person name="Foldi C."/>
            <person name="Dima B."/>
            <person name="Sanchez-Garcia M."/>
            <person name="Sanchez-Ramirez S."/>
            <person name="Szollosi G.J."/>
            <person name="Szarkandi J.G."/>
            <person name="Papp V."/>
            <person name="Albert L."/>
            <person name="Andreopoulos W."/>
            <person name="Angelini C."/>
            <person name="Antonin V."/>
            <person name="Barry K.W."/>
            <person name="Bougher N.L."/>
            <person name="Buchanan P."/>
            <person name="Buyck B."/>
            <person name="Bense V."/>
            <person name="Catcheside P."/>
            <person name="Chovatia M."/>
            <person name="Cooper J."/>
            <person name="Damon W."/>
            <person name="Desjardin D."/>
            <person name="Finy P."/>
            <person name="Geml J."/>
            <person name="Haridas S."/>
            <person name="Hughes K."/>
            <person name="Justo A."/>
            <person name="Karasinski D."/>
            <person name="Kautmanova I."/>
            <person name="Kiss B."/>
            <person name="Kocsube S."/>
            <person name="Kotiranta H."/>
            <person name="LaButti K.M."/>
            <person name="Lechner B.E."/>
            <person name="Liimatainen K."/>
            <person name="Lipzen A."/>
            <person name="Lukacs Z."/>
            <person name="Mihaltcheva S."/>
            <person name="Morgado L.N."/>
            <person name="Niskanen T."/>
            <person name="Noordeloos M.E."/>
            <person name="Ohm R.A."/>
            <person name="Ortiz-Santana B."/>
            <person name="Ovrebo C."/>
            <person name="Racz N."/>
            <person name="Riley R."/>
            <person name="Savchenko A."/>
            <person name="Shiryaev A."/>
            <person name="Soop K."/>
            <person name="Spirin V."/>
            <person name="Szebenyi C."/>
            <person name="Tomsovsky M."/>
            <person name="Tulloss R.E."/>
            <person name="Uehling J."/>
            <person name="Grigoriev I.V."/>
            <person name="Vagvolgyi C."/>
            <person name="Papp T."/>
            <person name="Martin F.M."/>
            <person name="Miettinen O."/>
            <person name="Hibbett D.S."/>
            <person name="Nagy L.G."/>
        </authorList>
    </citation>
    <scope>NUCLEOTIDE SEQUENCE [LARGE SCALE GENOMIC DNA]</scope>
    <source>
        <strain evidence="1 2">OMC1185</strain>
    </source>
</reference>
<dbReference type="Proteomes" id="UP000305948">
    <property type="component" value="Unassembled WGS sequence"/>
</dbReference>
<accession>A0A5C3ND37</accession>
<name>A0A5C3ND37_9AGAM</name>
<gene>
    <name evidence="1" type="ORF">OE88DRAFT_657036</name>
</gene>
<dbReference type="AlphaFoldDB" id="A0A5C3ND37"/>
<organism evidence="1 2">
    <name type="scientific">Heliocybe sulcata</name>
    <dbReference type="NCBI Taxonomy" id="5364"/>
    <lineage>
        <taxon>Eukaryota</taxon>
        <taxon>Fungi</taxon>
        <taxon>Dikarya</taxon>
        <taxon>Basidiomycota</taxon>
        <taxon>Agaricomycotina</taxon>
        <taxon>Agaricomycetes</taxon>
        <taxon>Gloeophyllales</taxon>
        <taxon>Gloeophyllaceae</taxon>
        <taxon>Heliocybe</taxon>
    </lineage>
</organism>